<dbReference type="AlphaFoldDB" id="B4NIJ5"/>
<dbReference type="Proteomes" id="UP000007798">
    <property type="component" value="Unassembled WGS sequence"/>
</dbReference>
<feature type="region of interest" description="Disordered" evidence="2">
    <location>
        <begin position="427"/>
        <end position="491"/>
    </location>
</feature>
<feature type="domain" description="DUF3668" evidence="3">
    <location>
        <begin position="226"/>
        <end position="396"/>
    </location>
</feature>
<dbReference type="OrthoDB" id="332250at2759"/>
<evidence type="ECO:0000256" key="1">
    <source>
        <dbReference type="SAM" id="Coils"/>
    </source>
</evidence>
<sequence length="862" mass="98458">MVKRYKPPSSVSGSRSLAASENSVGGGGGGSRRGDVYKDKDEDQIYCVVLHVVEAINFCGRDVENEQIVMNAALNTVDFEIEGQPSATSETIVFNSNCIWECDMAGIKRIKTDHRPVKVTFYSCGSQPERKTIGTLVLPVRGLPVISSMGNQTALLLKMFWHKLICISNEFRSHKPEVLLMLAIVKKSLLHTKDFEHLMQFDTKSPASSPLQSPGHSITANMLHSQANVYVQSLVQLGLLQVGNDPLIDCDIIEVVLQLKQLKNICKLVKSLNHGKNVGTILLVFDFVGNVTNIELKLNEKDSYVLNDVLGLRFKSSLRSMRLYFQRIFYLPINMYINGTAVANYRMDFGKLMPVDSYFDTNRKYVHNGSFTFNRLGRADSARELKPLIEYTFSVDIKSICSRQSQQGQYEDDLQPSISSASSVIRELPQEHQDQKPETKSWQHQDDSSAASLNVGAELSASENDENDDVYLPLDANNNGEEPPKDFRPIQGRRKKFTRLKVKADSQESEEDLCLVKKFSSMVVRQPLMPVGEEYSELITSASEEDVMALYNNKDFNKDSGESRKEKTALKSGESNAKLERQKTTMSEDKSELNKEMIKEQKNQESFRGDQPKKIIKKKSSGLVVCDSSDTVDIDIWKKQQMALFEKQLQFKIDQLQLEELQGEPQSQSDPNYESKFMELEKHVVTLKQEMEEQVDFFRKRNQEITEENTRLRAEKAQLEEHVSRMEHEIQQLSQRRNVVEVGQDMKQVLNELAKQNKRIIDLAKEKDRFKRQWRRSAKKMHALKLSMFEKNLDYNQGQNNSESLGMINLKSILTKDAVEFEREYGQFRHSRPIPSFQISTESDEFASLASRETMLTESSQR</sequence>
<dbReference type="EMBL" id="CH964272">
    <property type="protein sequence ID" value="EDW84818.2"/>
    <property type="molecule type" value="Genomic_DNA"/>
</dbReference>
<dbReference type="SMR" id="B4NIJ5"/>
<keyword evidence="1" id="KW-0175">Coiled coil</keyword>
<feature type="coiled-coil region" evidence="1">
    <location>
        <begin position="688"/>
        <end position="773"/>
    </location>
</feature>
<dbReference type="STRING" id="7260.B4NIJ5"/>
<feature type="compositionally biased region" description="Basic and acidic residues" evidence="2">
    <location>
        <begin position="577"/>
        <end position="592"/>
    </location>
</feature>
<proteinExistence type="predicted"/>
<dbReference type="HOGENOM" id="CLU_006788_0_0_1"/>
<organism evidence="4 5">
    <name type="scientific">Drosophila willistoni</name>
    <name type="common">Fruit fly</name>
    <dbReference type="NCBI Taxonomy" id="7260"/>
    <lineage>
        <taxon>Eukaryota</taxon>
        <taxon>Metazoa</taxon>
        <taxon>Ecdysozoa</taxon>
        <taxon>Arthropoda</taxon>
        <taxon>Hexapoda</taxon>
        <taxon>Insecta</taxon>
        <taxon>Pterygota</taxon>
        <taxon>Neoptera</taxon>
        <taxon>Endopterygota</taxon>
        <taxon>Diptera</taxon>
        <taxon>Brachycera</taxon>
        <taxon>Muscomorpha</taxon>
        <taxon>Ephydroidea</taxon>
        <taxon>Drosophilidae</taxon>
        <taxon>Drosophila</taxon>
        <taxon>Sophophora</taxon>
    </lineage>
</organism>
<feature type="region of interest" description="Disordered" evidence="2">
    <location>
        <begin position="555"/>
        <end position="592"/>
    </location>
</feature>
<feature type="compositionally biased region" description="Low complexity" evidence="2">
    <location>
        <begin position="9"/>
        <end position="20"/>
    </location>
</feature>
<protein>
    <recommendedName>
        <fullName evidence="3">DUF3668 domain-containing protein</fullName>
    </recommendedName>
</protein>
<evidence type="ECO:0000256" key="2">
    <source>
        <dbReference type="SAM" id="MobiDB-lite"/>
    </source>
</evidence>
<dbReference type="Gene3D" id="2.60.40.150">
    <property type="entry name" value="C2 domain"/>
    <property type="match status" value="1"/>
</dbReference>
<feature type="region of interest" description="Disordered" evidence="2">
    <location>
        <begin position="1"/>
        <end position="35"/>
    </location>
</feature>
<accession>B4NIJ5</accession>
<evidence type="ECO:0000259" key="3">
    <source>
        <dbReference type="Pfam" id="PF12416"/>
    </source>
</evidence>
<feature type="compositionally biased region" description="Basic and acidic residues" evidence="2">
    <location>
        <begin position="428"/>
        <end position="447"/>
    </location>
</feature>
<name>B4NIJ5_DROWI</name>
<evidence type="ECO:0000313" key="5">
    <source>
        <dbReference type="Proteomes" id="UP000007798"/>
    </source>
</evidence>
<reference evidence="4 5" key="1">
    <citation type="journal article" date="2007" name="Nature">
        <title>Evolution of genes and genomes on the Drosophila phylogeny.</title>
        <authorList>
            <consortium name="Drosophila 12 Genomes Consortium"/>
            <person name="Clark A.G."/>
            <person name="Eisen M.B."/>
            <person name="Smith D.R."/>
            <person name="Bergman C.M."/>
            <person name="Oliver B."/>
            <person name="Markow T.A."/>
            <person name="Kaufman T.C."/>
            <person name="Kellis M."/>
            <person name="Gelbart W."/>
            <person name="Iyer V.N."/>
            <person name="Pollard D.A."/>
            <person name="Sackton T.B."/>
            <person name="Larracuente A.M."/>
            <person name="Singh N.D."/>
            <person name="Abad J.P."/>
            <person name="Abt D.N."/>
            <person name="Adryan B."/>
            <person name="Aguade M."/>
            <person name="Akashi H."/>
            <person name="Anderson W.W."/>
            <person name="Aquadro C.F."/>
            <person name="Ardell D.H."/>
            <person name="Arguello R."/>
            <person name="Artieri C.G."/>
            <person name="Barbash D.A."/>
            <person name="Barker D."/>
            <person name="Barsanti P."/>
            <person name="Batterham P."/>
            <person name="Batzoglou S."/>
            <person name="Begun D."/>
            <person name="Bhutkar A."/>
            <person name="Blanco E."/>
            <person name="Bosak S.A."/>
            <person name="Bradley R.K."/>
            <person name="Brand A.D."/>
            <person name="Brent M.R."/>
            <person name="Brooks A.N."/>
            <person name="Brown R.H."/>
            <person name="Butlin R.K."/>
            <person name="Caggese C."/>
            <person name="Calvi B.R."/>
            <person name="Bernardo de Carvalho A."/>
            <person name="Caspi A."/>
            <person name="Castrezana S."/>
            <person name="Celniker S.E."/>
            <person name="Chang J.L."/>
            <person name="Chapple C."/>
            <person name="Chatterji S."/>
            <person name="Chinwalla A."/>
            <person name="Civetta A."/>
            <person name="Clifton S.W."/>
            <person name="Comeron J.M."/>
            <person name="Costello J.C."/>
            <person name="Coyne J.A."/>
            <person name="Daub J."/>
            <person name="David R.G."/>
            <person name="Delcher A.L."/>
            <person name="Delehaunty K."/>
            <person name="Do C.B."/>
            <person name="Ebling H."/>
            <person name="Edwards K."/>
            <person name="Eickbush T."/>
            <person name="Evans J.D."/>
            <person name="Filipski A."/>
            <person name="Findeiss S."/>
            <person name="Freyhult E."/>
            <person name="Fulton L."/>
            <person name="Fulton R."/>
            <person name="Garcia A.C."/>
            <person name="Gardiner A."/>
            <person name="Garfield D.A."/>
            <person name="Garvin B.E."/>
            <person name="Gibson G."/>
            <person name="Gilbert D."/>
            <person name="Gnerre S."/>
            <person name="Godfrey J."/>
            <person name="Good R."/>
            <person name="Gotea V."/>
            <person name="Gravely B."/>
            <person name="Greenberg A.J."/>
            <person name="Griffiths-Jones S."/>
            <person name="Gross S."/>
            <person name="Guigo R."/>
            <person name="Gustafson E.A."/>
            <person name="Haerty W."/>
            <person name="Hahn M.W."/>
            <person name="Halligan D.L."/>
            <person name="Halpern A.L."/>
            <person name="Halter G.M."/>
            <person name="Han M.V."/>
            <person name="Heger A."/>
            <person name="Hillier L."/>
            <person name="Hinrichs A.S."/>
            <person name="Holmes I."/>
            <person name="Hoskins R.A."/>
            <person name="Hubisz M.J."/>
            <person name="Hultmark D."/>
            <person name="Huntley M.A."/>
            <person name="Jaffe D.B."/>
            <person name="Jagadeeshan S."/>
            <person name="Jeck W.R."/>
            <person name="Johnson J."/>
            <person name="Jones C.D."/>
            <person name="Jordan W.C."/>
            <person name="Karpen G.H."/>
            <person name="Kataoka E."/>
            <person name="Keightley P.D."/>
            <person name="Kheradpour P."/>
            <person name="Kirkness E.F."/>
            <person name="Koerich L.B."/>
            <person name="Kristiansen K."/>
            <person name="Kudrna D."/>
            <person name="Kulathinal R.J."/>
            <person name="Kumar S."/>
            <person name="Kwok R."/>
            <person name="Lander E."/>
            <person name="Langley C.H."/>
            <person name="Lapoint R."/>
            <person name="Lazzaro B.P."/>
            <person name="Lee S.J."/>
            <person name="Levesque L."/>
            <person name="Li R."/>
            <person name="Lin C.F."/>
            <person name="Lin M.F."/>
            <person name="Lindblad-Toh K."/>
            <person name="Llopart A."/>
            <person name="Long M."/>
            <person name="Low L."/>
            <person name="Lozovsky E."/>
            <person name="Lu J."/>
            <person name="Luo M."/>
            <person name="Machado C.A."/>
            <person name="Makalowski W."/>
            <person name="Marzo M."/>
            <person name="Matsuda M."/>
            <person name="Matzkin L."/>
            <person name="McAllister B."/>
            <person name="McBride C.S."/>
            <person name="McKernan B."/>
            <person name="McKernan K."/>
            <person name="Mendez-Lago M."/>
            <person name="Minx P."/>
            <person name="Mollenhauer M.U."/>
            <person name="Montooth K."/>
            <person name="Mount S.M."/>
            <person name="Mu X."/>
            <person name="Myers E."/>
            <person name="Negre B."/>
            <person name="Newfeld S."/>
            <person name="Nielsen R."/>
            <person name="Noor M.A."/>
            <person name="O'Grady P."/>
            <person name="Pachter L."/>
            <person name="Papaceit M."/>
            <person name="Parisi M.J."/>
            <person name="Parisi M."/>
            <person name="Parts L."/>
            <person name="Pedersen J.S."/>
            <person name="Pesole G."/>
            <person name="Phillippy A.M."/>
            <person name="Ponting C.P."/>
            <person name="Pop M."/>
            <person name="Porcelli D."/>
            <person name="Powell J.R."/>
            <person name="Prohaska S."/>
            <person name="Pruitt K."/>
            <person name="Puig M."/>
            <person name="Quesneville H."/>
            <person name="Ram K.R."/>
            <person name="Rand D."/>
            <person name="Rasmussen M.D."/>
            <person name="Reed L.K."/>
            <person name="Reenan R."/>
            <person name="Reily A."/>
            <person name="Remington K.A."/>
            <person name="Rieger T.T."/>
            <person name="Ritchie M.G."/>
            <person name="Robin C."/>
            <person name="Rogers Y.H."/>
            <person name="Rohde C."/>
            <person name="Rozas J."/>
            <person name="Rubenfield M.J."/>
            <person name="Ruiz A."/>
            <person name="Russo S."/>
            <person name="Salzberg S.L."/>
            <person name="Sanchez-Gracia A."/>
            <person name="Saranga D.J."/>
            <person name="Sato H."/>
            <person name="Schaeffer S.W."/>
            <person name="Schatz M.C."/>
            <person name="Schlenke T."/>
            <person name="Schwartz R."/>
            <person name="Segarra C."/>
            <person name="Singh R.S."/>
            <person name="Sirot L."/>
            <person name="Sirota M."/>
            <person name="Sisneros N.B."/>
            <person name="Smith C.D."/>
            <person name="Smith T.F."/>
            <person name="Spieth J."/>
            <person name="Stage D.E."/>
            <person name="Stark A."/>
            <person name="Stephan W."/>
            <person name="Strausberg R.L."/>
            <person name="Strempel S."/>
            <person name="Sturgill D."/>
            <person name="Sutton G."/>
            <person name="Sutton G.G."/>
            <person name="Tao W."/>
            <person name="Teichmann S."/>
            <person name="Tobari Y.N."/>
            <person name="Tomimura Y."/>
            <person name="Tsolas J.M."/>
            <person name="Valente V.L."/>
            <person name="Venter E."/>
            <person name="Venter J.C."/>
            <person name="Vicario S."/>
            <person name="Vieira F.G."/>
            <person name="Vilella A.J."/>
            <person name="Villasante A."/>
            <person name="Walenz B."/>
            <person name="Wang J."/>
            <person name="Wasserman M."/>
            <person name="Watts T."/>
            <person name="Wilson D."/>
            <person name="Wilson R.K."/>
            <person name="Wing R.A."/>
            <person name="Wolfner M.F."/>
            <person name="Wong A."/>
            <person name="Wong G.K."/>
            <person name="Wu C.I."/>
            <person name="Wu G."/>
            <person name="Yamamoto D."/>
            <person name="Yang H.P."/>
            <person name="Yang S.P."/>
            <person name="Yorke J.A."/>
            <person name="Yoshida K."/>
            <person name="Zdobnov E."/>
            <person name="Zhang P."/>
            <person name="Zhang Y."/>
            <person name="Zimin A.V."/>
            <person name="Baldwin J."/>
            <person name="Abdouelleil A."/>
            <person name="Abdulkadir J."/>
            <person name="Abebe A."/>
            <person name="Abera B."/>
            <person name="Abreu J."/>
            <person name="Acer S.C."/>
            <person name="Aftuck L."/>
            <person name="Alexander A."/>
            <person name="An P."/>
            <person name="Anderson E."/>
            <person name="Anderson S."/>
            <person name="Arachi H."/>
            <person name="Azer M."/>
            <person name="Bachantsang P."/>
            <person name="Barry A."/>
            <person name="Bayul T."/>
            <person name="Berlin A."/>
            <person name="Bessette D."/>
            <person name="Bloom T."/>
            <person name="Blye J."/>
            <person name="Boguslavskiy L."/>
            <person name="Bonnet C."/>
            <person name="Boukhgalter B."/>
            <person name="Bourzgui I."/>
            <person name="Brown A."/>
            <person name="Cahill P."/>
            <person name="Channer S."/>
            <person name="Cheshatsang Y."/>
            <person name="Chuda L."/>
            <person name="Citroen M."/>
            <person name="Collymore A."/>
            <person name="Cooke P."/>
            <person name="Costello M."/>
            <person name="D'Aco K."/>
            <person name="Daza R."/>
            <person name="De Haan G."/>
            <person name="DeGray S."/>
            <person name="DeMaso C."/>
            <person name="Dhargay N."/>
            <person name="Dooley K."/>
            <person name="Dooley E."/>
            <person name="Doricent M."/>
            <person name="Dorje P."/>
            <person name="Dorjee K."/>
            <person name="Dupes A."/>
            <person name="Elong R."/>
            <person name="Falk J."/>
            <person name="Farina A."/>
            <person name="Faro S."/>
            <person name="Ferguson D."/>
            <person name="Fisher S."/>
            <person name="Foley C.D."/>
            <person name="Franke A."/>
            <person name="Friedrich D."/>
            <person name="Gadbois L."/>
            <person name="Gearin G."/>
            <person name="Gearin C.R."/>
            <person name="Giannoukos G."/>
            <person name="Goode T."/>
            <person name="Graham J."/>
            <person name="Grandbois E."/>
            <person name="Grewal S."/>
            <person name="Gyaltsen K."/>
            <person name="Hafez N."/>
            <person name="Hagos B."/>
            <person name="Hall J."/>
            <person name="Henson C."/>
            <person name="Hollinger A."/>
            <person name="Honan T."/>
            <person name="Huard M.D."/>
            <person name="Hughes L."/>
            <person name="Hurhula B."/>
            <person name="Husby M.E."/>
            <person name="Kamat A."/>
            <person name="Kanga B."/>
            <person name="Kashin S."/>
            <person name="Khazanovich D."/>
            <person name="Kisner P."/>
            <person name="Lance K."/>
            <person name="Lara M."/>
            <person name="Lee W."/>
            <person name="Lennon N."/>
            <person name="Letendre F."/>
            <person name="LeVine R."/>
            <person name="Lipovsky A."/>
            <person name="Liu X."/>
            <person name="Liu J."/>
            <person name="Liu S."/>
            <person name="Lokyitsang T."/>
            <person name="Lokyitsang Y."/>
            <person name="Lubonja R."/>
            <person name="Lui A."/>
            <person name="MacDonald P."/>
            <person name="Magnisalis V."/>
            <person name="Maru K."/>
            <person name="Matthews C."/>
            <person name="McCusker W."/>
            <person name="McDonough S."/>
            <person name="Mehta T."/>
            <person name="Meldrim J."/>
            <person name="Meneus L."/>
            <person name="Mihai O."/>
            <person name="Mihalev A."/>
            <person name="Mihova T."/>
            <person name="Mittelman R."/>
            <person name="Mlenga V."/>
            <person name="Montmayeur A."/>
            <person name="Mulrain L."/>
            <person name="Navidi A."/>
            <person name="Naylor J."/>
            <person name="Negash T."/>
            <person name="Nguyen T."/>
            <person name="Nguyen N."/>
            <person name="Nicol R."/>
            <person name="Norbu C."/>
            <person name="Norbu N."/>
            <person name="Novod N."/>
            <person name="O'Neill B."/>
            <person name="Osman S."/>
            <person name="Markiewicz E."/>
            <person name="Oyono O.L."/>
            <person name="Patti C."/>
            <person name="Phunkhang P."/>
            <person name="Pierre F."/>
            <person name="Priest M."/>
            <person name="Raghuraman S."/>
            <person name="Rege F."/>
            <person name="Reyes R."/>
            <person name="Rise C."/>
            <person name="Rogov P."/>
            <person name="Ross K."/>
            <person name="Ryan E."/>
            <person name="Settipalli S."/>
            <person name="Shea T."/>
            <person name="Sherpa N."/>
            <person name="Shi L."/>
            <person name="Shih D."/>
            <person name="Sparrow T."/>
            <person name="Spaulding J."/>
            <person name="Stalker J."/>
            <person name="Stange-Thomann N."/>
            <person name="Stavropoulos S."/>
            <person name="Stone C."/>
            <person name="Strader C."/>
            <person name="Tesfaye S."/>
            <person name="Thomson T."/>
            <person name="Thoulutsang Y."/>
            <person name="Thoulutsang D."/>
            <person name="Topham K."/>
            <person name="Topping I."/>
            <person name="Tsamla T."/>
            <person name="Vassiliev H."/>
            <person name="Vo A."/>
            <person name="Wangchuk T."/>
            <person name="Wangdi T."/>
            <person name="Weiand M."/>
            <person name="Wilkinson J."/>
            <person name="Wilson A."/>
            <person name="Yadav S."/>
            <person name="Young G."/>
            <person name="Yu Q."/>
            <person name="Zembek L."/>
            <person name="Zhong D."/>
            <person name="Zimmer A."/>
            <person name="Zwirko Z."/>
            <person name="Jaffe D.B."/>
            <person name="Alvarez P."/>
            <person name="Brockman W."/>
            <person name="Butler J."/>
            <person name="Chin C."/>
            <person name="Gnerre S."/>
            <person name="Grabherr M."/>
            <person name="Kleber M."/>
            <person name="Mauceli E."/>
            <person name="MacCallum I."/>
        </authorList>
    </citation>
    <scope>NUCLEOTIDE SEQUENCE [LARGE SCALE GENOMIC DNA]</scope>
    <source>
        <strain evidence="5">Tucson 14030-0811.24</strain>
    </source>
</reference>
<dbReference type="Pfam" id="PF12416">
    <property type="entry name" value="DUF3668"/>
    <property type="match status" value="1"/>
</dbReference>
<dbReference type="InParanoid" id="B4NIJ5"/>
<keyword evidence="5" id="KW-1185">Reference proteome</keyword>
<dbReference type="FunCoup" id="B4NIJ5">
    <property type="interactions" value="15"/>
</dbReference>
<dbReference type="InterPro" id="IPR035892">
    <property type="entry name" value="C2_domain_sf"/>
</dbReference>
<feature type="compositionally biased region" description="Basic and acidic residues" evidence="2">
    <location>
        <begin position="555"/>
        <end position="569"/>
    </location>
</feature>
<dbReference type="eggNOG" id="ENOG502QPT0">
    <property type="taxonomic scope" value="Eukaryota"/>
</dbReference>
<gene>
    <name evidence="4" type="primary">Dwil\GK12938</name>
    <name evidence="4" type="ORF">Dwil_GK12938</name>
</gene>
<dbReference type="InterPro" id="IPR022136">
    <property type="entry name" value="DUF3668"/>
</dbReference>
<evidence type="ECO:0000313" key="4">
    <source>
        <dbReference type="EMBL" id="EDW84818.2"/>
    </source>
</evidence>